<evidence type="ECO:0000313" key="1">
    <source>
        <dbReference type="EMBL" id="CAB4574069.1"/>
    </source>
</evidence>
<dbReference type="Gene3D" id="3.40.30.10">
    <property type="entry name" value="Glutaredoxin"/>
    <property type="match status" value="1"/>
</dbReference>
<dbReference type="AlphaFoldDB" id="A0A6J6EF43"/>
<name>A0A6J6EF43_9ZZZZ</name>
<dbReference type="SUPFAM" id="SSF52833">
    <property type="entry name" value="Thioredoxin-like"/>
    <property type="match status" value="1"/>
</dbReference>
<dbReference type="InterPro" id="IPR036249">
    <property type="entry name" value="Thioredoxin-like_sf"/>
</dbReference>
<proteinExistence type="predicted"/>
<dbReference type="EMBL" id="CAEZTT010000038">
    <property type="protein sequence ID" value="CAB4574069.1"/>
    <property type="molecule type" value="Genomic_DNA"/>
</dbReference>
<accession>A0A6J6EF43</accession>
<protein>
    <submittedName>
        <fullName evidence="1">Unannotated protein</fullName>
    </submittedName>
</protein>
<dbReference type="CDD" id="cd02947">
    <property type="entry name" value="TRX_family"/>
    <property type="match status" value="1"/>
</dbReference>
<gene>
    <name evidence="1" type="ORF">UFOPK1726_00463</name>
</gene>
<organism evidence="1">
    <name type="scientific">freshwater metagenome</name>
    <dbReference type="NCBI Taxonomy" id="449393"/>
    <lineage>
        <taxon>unclassified sequences</taxon>
        <taxon>metagenomes</taxon>
        <taxon>ecological metagenomes</taxon>
    </lineage>
</organism>
<reference evidence="1" key="1">
    <citation type="submission" date="2020-05" db="EMBL/GenBank/DDBJ databases">
        <authorList>
            <person name="Chiriac C."/>
            <person name="Salcher M."/>
            <person name="Ghai R."/>
            <person name="Kavagutti S V."/>
        </authorList>
    </citation>
    <scope>NUCLEOTIDE SEQUENCE</scope>
</reference>
<sequence length="95" mass="10616">MVLIRKFGAPWCKSCVTLDQQLHDYIAVAKKDPAITVEYIDIDEDTSYDHISKLPSIHVFNNAGECIHILEGLAACLSVKRLVVPDISIDAEEDF</sequence>